<evidence type="ECO:0000313" key="2">
    <source>
        <dbReference type="EMBL" id="MCH8616487.1"/>
    </source>
</evidence>
<proteinExistence type="predicted"/>
<comment type="caution">
    <text evidence="2">The sequence shown here is derived from an EMBL/GenBank/DDBJ whole genome shotgun (WGS) entry which is preliminary data.</text>
</comment>
<keyword evidence="1" id="KW-0732">Signal</keyword>
<evidence type="ECO:0000256" key="1">
    <source>
        <dbReference type="SAM" id="SignalP"/>
    </source>
</evidence>
<gene>
    <name evidence="2" type="ORF">LZ016_10290</name>
</gene>
<feature type="chain" id="PRO_5046035844" evidence="1">
    <location>
        <begin position="23"/>
        <end position="81"/>
    </location>
</feature>
<protein>
    <submittedName>
        <fullName evidence="2">Uncharacterized protein</fullName>
    </submittedName>
</protein>
<organism evidence="2 3">
    <name type="scientific">Sphingomonas telluris</name>
    <dbReference type="NCBI Taxonomy" id="2907998"/>
    <lineage>
        <taxon>Bacteria</taxon>
        <taxon>Pseudomonadati</taxon>
        <taxon>Pseudomonadota</taxon>
        <taxon>Alphaproteobacteria</taxon>
        <taxon>Sphingomonadales</taxon>
        <taxon>Sphingomonadaceae</taxon>
        <taxon>Sphingomonas</taxon>
    </lineage>
</organism>
<dbReference type="Proteomes" id="UP001203058">
    <property type="component" value="Unassembled WGS sequence"/>
</dbReference>
<feature type="signal peptide" evidence="1">
    <location>
        <begin position="1"/>
        <end position="22"/>
    </location>
</feature>
<dbReference type="RefSeq" id="WP_241447284.1">
    <property type="nucleotide sequence ID" value="NZ_JAKZHW010000001.1"/>
</dbReference>
<name>A0ABS9VQ00_9SPHN</name>
<keyword evidence="3" id="KW-1185">Reference proteome</keyword>
<accession>A0ABS9VQ00</accession>
<sequence length="81" mass="8512">MSTLPRKLLLLIALCWVAPLAAQQRPVASTQTHAKGCPYAEARARAAAQSHVKASTVIVVTDSGAFGDVPMLGAARRAFQP</sequence>
<evidence type="ECO:0000313" key="3">
    <source>
        <dbReference type="Proteomes" id="UP001203058"/>
    </source>
</evidence>
<reference evidence="2 3" key="1">
    <citation type="submission" date="2022-03" db="EMBL/GenBank/DDBJ databases">
        <authorList>
            <person name="Jo J.-H."/>
            <person name="Im W.-T."/>
        </authorList>
    </citation>
    <scope>NUCLEOTIDE SEQUENCE [LARGE SCALE GENOMIC DNA]</scope>
    <source>
        <strain evidence="2 3">SM33</strain>
    </source>
</reference>
<dbReference type="EMBL" id="JAKZHW010000001">
    <property type="protein sequence ID" value="MCH8616487.1"/>
    <property type="molecule type" value="Genomic_DNA"/>
</dbReference>